<keyword evidence="2" id="KW-1185">Reference proteome</keyword>
<dbReference type="EMBL" id="BLRY01000030">
    <property type="protein sequence ID" value="GFP27364.1"/>
    <property type="molecule type" value="Genomic_DNA"/>
</dbReference>
<gene>
    <name evidence="1" type="ORF">HKBW3S33_00777</name>
</gene>
<dbReference type="AlphaFoldDB" id="A0A6V8P6V3"/>
<evidence type="ECO:0000313" key="2">
    <source>
        <dbReference type="Proteomes" id="UP000591948"/>
    </source>
</evidence>
<proteinExistence type="predicted"/>
<comment type="caution">
    <text evidence="1">The sequence shown here is derived from an EMBL/GenBank/DDBJ whole genome shotgun (WGS) entry which is preliminary data.</text>
</comment>
<dbReference type="Proteomes" id="UP000591948">
    <property type="component" value="Unassembled WGS sequence"/>
</dbReference>
<accession>A0A6V8P6V3</accession>
<reference evidence="1 2" key="1">
    <citation type="journal article" date="2020" name="Front. Microbiol.">
        <title>Single-cell genomics of novel Actinobacteria with the Wood-Ljungdahl pathway discovered in a serpentinizing system.</title>
        <authorList>
            <person name="Merino N."/>
            <person name="Kawai M."/>
            <person name="Boyd E.S."/>
            <person name="Colman D.R."/>
            <person name="McGlynn S.E."/>
            <person name="Nealson K.H."/>
            <person name="Kurokawa K."/>
            <person name="Hongoh Y."/>
        </authorList>
    </citation>
    <scope>NUCLEOTIDE SEQUENCE [LARGE SCALE GENOMIC DNA]</scope>
    <source>
        <strain evidence="1 2">S33</strain>
    </source>
</reference>
<protein>
    <submittedName>
        <fullName evidence="1">Uncharacterized protein</fullName>
    </submittedName>
</protein>
<name>A0A6V8P6V3_9ACTN</name>
<evidence type="ECO:0000313" key="1">
    <source>
        <dbReference type="EMBL" id="GFP27364.1"/>
    </source>
</evidence>
<sequence length="68" mass="7922">MSWHPIDYFNSLPLSYKFRHLSRGLFLLKDLVLQEKQNKFQSLLGIGLLSHVSKKRGKKSYQVGFNPS</sequence>
<organism evidence="1 2">
    <name type="scientific">Candidatus Hakubella thermalkaliphila</name>
    <dbReference type="NCBI Taxonomy" id="2754717"/>
    <lineage>
        <taxon>Bacteria</taxon>
        <taxon>Bacillati</taxon>
        <taxon>Actinomycetota</taxon>
        <taxon>Actinomycetota incertae sedis</taxon>
        <taxon>Candidatus Hakubellales</taxon>
        <taxon>Candidatus Hakubellaceae</taxon>
        <taxon>Candidatus Hakubella</taxon>
    </lineage>
</organism>